<evidence type="ECO:0000313" key="3">
    <source>
        <dbReference type="Proteomes" id="UP000772434"/>
    </source>
</evidence>
<evidence type="ECO:0000313" key="2">
    <source>
        <dbReference type="EMBL" id="KAF9061560.1"/>
    </source>
</evidence>
<accession>A0A9P5TZI8</accession>
<keyword evidence="3" id="KW-1185">Reference proteome</keyword>
<keyword evidence="1" id="KW-1133">Transmembrane helix</keyword>
<feature type="non-terminal residue" evidence="2">
    <location>
        <position position="71"/>
    </location>
</feature>
<gene>
    <name evidence="2" type="ORF">BDP27DRAFT_1337854</name>
</gene>
<sequence length="71" mass="7871">MEGPCCCDAARRRVATLIISPGNGYFIYMTSGGKSLSRSSSVRMSLFYTTFLCYFLVLNSGISSTHLYPDR</sequence>
<organism evidence="2 3">
    <name type="scientific">Rhodocollybia butyracea</name>
    <dbReference type="NCBI Taxonomy" id="206335"/>
    <lineage>
        <taxon>Eukaryota</taxon>
        <taxon>Fungi</taxon>
        <taxon>Dikarya</taxon>
        <taxon>Basidiomycota</taxon>
        <taxon>Agaricomycotina</taxon>
        <taxon>Agaricomycetes</taxon>
        <taxon>Agaricomycetidae</taxon>
        <taxon>Agaricales</taxon>
        <taxon>Marasmiineae</taxon>
        <taxon>Omphalotaceae</taxon>
        <taxon>Rhodocollybia</taxon>
    </lineage>
</organism>
<protein>
    <submittedName>
        <fullName evidence="2">Uncharacterized protein</fullName>
    </submittedName>
</protein>
<proteinExistence type="predicted"/>
<feature type="transmembrane region" description="Helical" evidence="1">
    <location>
        <begin position="46"/>
        <end position="68"/>
    </location>
</feature>
<evidence type="ECO:0000256" key="1">
    <source>
        <dbReference type="SAM" id="Phobius"/>
    </source>
</evidence>
<dbReference type="EMBL" id="JADNRY010000197">
    <property type="protein sequence ID" value="KAF9061560.1"/>
    <property type="molecule type" value="Genomic_DNA"/>
</dbReference>
<keyword evidence="1" id="KW-0472">Membrane</keyword>
<keyword evidence="1" id="KW-0812">Transmembrane</keyword>
<reference evidence="2" key="1">
    <citation type="submission" date="2020-11" db="EMBL/GenBank/DDBJ databases">
        <authorList>
            <consortium name="DOE Joint Genome Institute"/>
            <person name="Ahrendt S."/>
            <person name="Riley R."/>
            <person name="Andreopoulos W."/>
            <person name="Labutti K."/>
            <person name="Pangilinan J."/>
            <person name="Ruiz-Duenas F.J."/>
            <person name="Barrasa J.M."/>
            <person name="Sanchez-Garcia M."/>
            <person name="Camarero S."/>
            <person name="Miyauchi S."/>
            <person name="Serrano A."/>
            <person name="Linde D."/>
            <person name="Babiker R."/>
            <person name="Drula E."/>
            <person name="Ayuso-Fernandez I."/>
            <person name="Pacheco R."/>
            <person name="Padilla G."/>
            <person name="Ferreira P."/>
            <person name="Barriuso J."/>
            <person name="Kellner H."/>
            <person name="Castanera R."/>
            <person name="Alfaro M."/>
            <person name="Ramirez L."/>
            <person name="Pisabarro A.G."/>
            <person name="Kuo A."/>
            <person name="Tritt A."/>
            <person name="Lipzen A."/>
            <person name="He G."/>
            <person name="Yan M."/>
            <person name="Ng V."/>
            <person name="Cullen D."/>
            <person name="Martin F."/>
            <person name="Rosso M.-N."/>
            <person name="Henrissat B."/>
            <person name="Hibbett D."/>
            <person name="Martinez A.T."/>
            <person name="Grigoriev I.V."/>
        </authorList>
    </citation>
    <scope>NUCLEOTIDE SEQUENCE</scope>
    <source>
        <strain evidence="2">AH 40177</strain>
    </source>
</reference>
<dbReference type="Proteomes" id="UP000772434">
    <property type="component" value="Unassembled WGS sequence"/>
</dbReference>
<comment type="caution">
    <text evidence="2">The sequence shown here is derived from an EMBL/GenBank/DDBJ whole genome shotgun (WGS) entry which is preliminary data.</text>
</comment>
<name>A0A9P5TZI8_9AGAR</name>
<dbReference type="AlphaFoldDB" id="A0A9P5TZI8"/>